<dbReference type="NCBIfam" id="TIGR03434">
    <property type="entry name" value="ADOP"/>
    <property type="match status" value="1"/>
</dbReference>
<dbReference type="InterPro" id="IPR017800">
    <property type="entry name" value="ADOP"/>
</dbReference>
<dbReference type="PANTHER" id="PTHR30572">
    <property type="entry name" value="MEMBRANE COMPONENT OF TRANSPORTER-RELATED"/>
    <property type="match status" value="1"/>
</dbReference>
<name>A0A9J7BSM5_9BACT</name>
<dbReference type="KEGG" id="orp:MOP44_08095"/>
<dbReference type="InterPro" id="IPR047928">
    <property type="entry name" value="Perm_prefix_1"/>
</dbReference>
<dbReference type="Pfam" id="PF12704">
    <property type="entry name" value="MacB_PCD"/>
    <property type="match status" value="2"/>
</dbReference>
<dbReference type="InterPro" id="IPR003838">
    <property type="entry name" value="ABC3_permease_C"/>
</dbReference>
<dbReference type="InterPro" id="IPR050250">
    <property type="entry name" value="Macrolide_Exporter_MacB"/>
</dbReference>
<dbReference type="GO" id="GO:0005886">
    <property type="term" value="C:plasma membrane"/>
    <property type="evidence" value="ECO:0007669"/>
    <property type="project" value="UniProtKB-SubCell"/>
</dbReference>
<reference evidence="10" key="1">
    <citation type="submission" date="2021-04" db="EMBL/GenBank/DDBJ databases">
        <title>Phylogenetic analysis of Acidobacteriaceae.</title>
        <authorList>
            <person name="Qiu L."/>
            <person name="Zhang Q."/>
        </authorList>
    </citation>
    <scope>NUCLEOTIDE SEQUENCE</scope>
    <source>
        <strain evidence="10">DSM 25168</strain>
    </source>
</reference>
<keyword evidence="5 7" id="KW-0472">Membrane</keyword>
<dbReference type="InterPro" id="IPR025857">
    <property type="entry name" value="MacB_PCD"/>
</dbReference>
<keyword evidence="11" id="KW-1185">Reference proteome</keyword>
<evidence type="ECO:0000259" key="9">
    <source>
        <dbReference type="Pfam" id="PF12704"/>
    </source>
</evidence>
<feature type="domain" description="ABC3 transporter permease C-terminal" evidence="8">
    <location>
        <begin position="765"/>
        <end position="877"/>
    </location>
</feature>
<evidence type="ECO:0000313" key="10">
    <source>
        <dbReference type="EMBL" id="UWZ85891.1"/>
    </source>
</evidence>
<feature type="domain" description="MacB-like periplasmic core" evidence="9">
    <location>
        <begin position="97"/>
        <end position="317"/>
    </location>
</feature>
<evidence type="ECO:0000256" key="6">
    <source>
        <dbReference type="ARBA" id="ARBA00038076"/>
    </source>
</evidence>
<evidence type="ECO:0000256" key="5">
    <source>
        <dbReference type="ARBA" id="ARBA00023136"/>
    </source>
</evidence>
<feature type="transmembrane region" description="Helical" evidence="7">
    <location>
        <begin position="452"/>
        <end position="475"/>
    </location>
</feature>
<sequence>MRQLRAFLIRCAAALTGRRRRDDAEAELASHLEFHIEDGIRSGLNYEEARRRALIRLGGFEQTRQAVRERQGLPWIENLVRDFRYSLRTLMRHKAVTTIAIVSIGLGIGANATIFSLVSRFVLRPAPVGDPATLLNILGTHIGDRCCNNLPWPVYNDLRSDAKSFSDFAAYYFPVPASVGGQGEPERAWGEAVSSNFFDVTQIRMVAGRGFTPSEDTQPMIILGERLWRRRFNGDPSLIGKSVDLSGRRFTVVGIAPAAFHSIDQILDTQFWVPLGTAADLVPNLPRRSARDYHWLMVVGRLKPGVSRAQADAELANLAARYAASYPATDKDNGFRTEMAGSLPDFFKGTVVIFLAALFIIVLLVLAIACANVANLLFAQAVARQREMAVRVALGATRARLRRQVLMESVLLSLGGGAFGVLFSLRATQLLSSVRLPSPVPLDLTVDMDGRVLFFTFLLSLVSGLLLGIAPAWAASRPMLTNALKGEDALARPGRRWSLRNVLIVGQIAMSVVLLSATILFLRNLESAARIDVGFQSRGMLLLSIDPRVHGYSTERTNTLLEHLRLRASGLPGVISATCTDQPPLSGGHRSDGFTIAGREDYKAVPSAELYMASSGYFETMGIPLLAGRGFRNERADGPRVAIVNKAFAERLFGNANPIGQHVHGGSWDYEIIGVAGNTKSRSLGEDTRPVLYRSLAQSIGEDASLMGYTLVVRTVGDPAALSEAVRRQVYALDSAMAIYNEETMDEHLRTAYFLPRLAAELFGVFGGIGLVLAAIGLYGVMSYAVSRRTREIGIRMAMGARRGEVQRFVLRQGLLLTAIALAIGWPAAWMLTRLAASFLYGIAPHDAWTFITAPVFLCLIALIACWVPARRAASVHPMEALRTE</sequence>
<evidence type="ECO:0000259" key="8">
    <source>
        <dbReference type="Pfam" id="PF02687"/>
    </source>
</evidence>
<evidence type="ECO:0000256" key="7">
    <source>
        <dbReference type="SAM" id="Phobius"/>
    </source>
</evidence>
<feature type="domain" description="MacB-like periplasmic core" evidence="9">
    <location>
        <begin position="508"/>
        <end position="728"/>
    </location>
</feature>
<feature type="transmembrane region" description="Helical" evidence="7">
    <location>
        <begin position="95"/>
        <end position="118"/>
    </location>
</feature>
<feature type="transmembrane region" description="Helical" evidence="7">
    <location>
        <begin position="849"/>
        <end position="870"/>
    </location>
</feature>
<evidence type="ECO:0000256" key="1">
    <source>
        <dbReference type="ARBA" id="ARBA00004651"/>
    </source>
</evidence>
<evidence type="ECO:0000256" key="4">
    <source>
        <dbReference type="ARBA" id="ARBA00022989"/>
    </source>
</evidence>
<accession>A0A9J7BSM5</accession>
<protein>
    <submittedName>
        <fullName evidence="10">ABC transporter permease</fullName>
    </submittedName>
</protein>
<keyword evidence="3 7" id="KW-0812">Transmembrane</keyword>
<feature type="transmembrane region" description="Helical" evidence="7">
    <location>
        <begin position="502"/>
        <end position="522"/>
    </location>
</feature>
<gene>
    <name evidence="10" type="ORF">MOP44_08095</name>
</gene>
<organism evidence="10 11">
    <name type="scientific">Occallatibacter riparius</name>
    <dbReference type="NCBI Taxonomy" id="1002689"/>
    <lineage>
        <taxon>Bacteria</taxon>
        <taxon>Pseudomonadati</taxon>
        <taxon>Acidobacteriota</taxon>
        <taxon>Terriglobia</taxon>
        <taxon>Terriglobales</taxon>
        <taxon>Acidobacteriaceae</taxon>
        <taxon>Occallatibacter</taxon>
    </lineage>
</organism>
<dbReference type="Pfam" id="PF02687">
    <property type="entry name" value="FtsX"/>
    <property type="match status" value="2"/>
</dbReference>
<dbReference type="AlphaFoldDB" id="A0A9J7BSM5"/>
<feature type="domain" description="ABC3 transporter permease C-terminal" evidence="8">
    <location>
        <begin position="359"/>
        <end position="477"/>
    </location>
</feature>
<comment type="subcellular location">
    <subcellularLocation>
        <location evidence="1">Cell membrane</location>
        <topology evidence="1">Multi-pass membrane protein</topology>
    </subcellularLocation>
</comment>
<proteinExistence type="inferred from homology"/>
<feature type="transmembrane region" description="Helical" evidence="7">
    <location>
        <begin position="351"/>
        <end position="378"/>
    </location>
</feature>
<dbReference type="NCBIfam" id="NF038403">
    <property type="entry name" value="perm_prefix_1"/>
    <property type="match status" value="1"/>
</dbReference>
<comment type="similarity">
    <text evidence="6">Belongs to the ABC-4 integral membrane protein family.</text>
</comment>
<evidence type="ECO:0000313" key="11">
    <source>
        <dbReference type="Proteomes" id="UP001059380"/>
    </source>
</evidence>
<feature type="transmembrane region" description="Helical" evidence="7">
    <location>
        <begin position="809"/>
        <end position="829"/>
    </location>
</feature>
<evidence type="ECO:0000256" key="3">
    <source>
        <dbReference type="ARBA" id="ARBA00022692"/>
    </source>
</evidence>
<feature type="transmembrane region" description="Helical" evidence="7">
    <location>
        <begin position="410"/>
        <end position="432"/>
    </location>
</feature>
<dbReference type="Proteomes" id="UP001059380">
    <property type="component" value="Chromosome"/>
</dbReference>
<dbReference type="GO" id="GO:0022857">
    <property type="term" value="F:transmembrane transporter activity"/>
    <property type="evidence" value="ECO:0007669"/>
    <property type="project" value="TreeGrafter"/>
</dbReference>
<dbReference type="PANTHER" id="PTHR30572:SF4">
    <property type="entry name" value="ABC TRANSPORTER PERMEASE YTRF"/>
    <property type="match status" value="1"/>
</dbReference>
<feature type="transmembrane region" description="Helical" evidence="7">
    <location>
        <begin position="762"/>
        <end position="786"/>
    </location>
</feature>
<dbReference type="RefSeq" id="WP_260795513.1">
    <property type="nucleotide sequence ID" value="NZ_CP093313.1"/>
</dbReference>
<evidence type="ECO:0000256" key="2">
    <source>
        <dbReference type="ARBA" id="ARBA00022475"/>
    </source>
</evidence>
<dbReference type="EMBL" id="CP093313">
    <property type="protein sequence ID" value="UWZ85891.1"/>
    <property type="molecule type" value="Genomic_DNA"/>
</dbReference>
<keyword evidence="4 7" id="KW-1133">Transmembrane helix</keyword>
<keyword evidence="2" id="KW-1003">Cell membrane</keyword>